<protein>
    <submittedName>
        <fullName evidence="1">Uncharacterized protein</fullName>
    </submittedName>
</protein>
<sequence length="139" mass="15993">MMAYTATPTRQERPSALSSYRYDALDDLLYDWFQREQNYAPVIGYSRVDPACTHAVTSRQWDSIDDVLDSRVEAYVMPLISAAMDELPGDYRLAILIEQRNRMGPAVYRNPRAGDRQPEAYAQAKEAIKPILRRKGVEY</sequence>
<dbReference type="RefSeq" id="WP_151022375.1">
    <property type="nucleotide sequence ID" value="NZ_BAAAEB010000068.1"/>
</dbReference>
<comment type="caution">
    <text evidence="1">The sequence shown here is derived from an EMBL/GenBank/DDBJ whole genome shotgun (WGS) entry which is preliminary data.</text>
</comment>
<name>A0A849BNG8_9BURK</name>
<gene>
    <name evidence="1" type="ORF">HLB16_14425</name>
</gene>
<dbReference type="EMBL" id="JABEMD010000023">
    <property type="protein sequence ID" value="NNH12069.1"/>
    <property type="molecule type" value="Genomic_DNA"/>
</dbReference>
<reference evidence="1 2" key="1">
    <citation type="submission" date="2020-05" db="EMBL/GenBank/DDBJ databases">
        <title>MicrobeNet Type strains.</title>
        <authorList>
            <person name="Nicholson A.C."/>
        </authorList>
    </citation>
    <scope>NUCLEOTIDE SEQUENCE [LARGE SCALE GENOMIC DNA]</scope>
    <source>
        <strain evidence="1 2">ATCC 700815</strain>
    </source>
</reference>
<organism evidence="1 2">
    <name type="scientific">Cupriavidus gilardii</name>
    <dbReference type="NCBI Taxonomy" id="82541"/>
    <lineage>
        <taxon>Bacteria</taxon>
        <taxon>Pseudomonadati</taxon>
        <taxon>Pseudomonadota</taxon>
        <taxon>Betaproteobacteria</taxon>
        <taxon>Burkholderiales</taxon>
        <taxon>Burkholderiaceae</taxon>
        <taxon>Cupriavidus</taxon>
    </lineage>
</organism>
<dbReference type="AlphaFoldDB" id="A0A849BNG8"/>
<accession>A0A849BNG8</accession>
<dbReference type="Proteomes" id="UP000542973">
    <property type="component" value="Unassembled WGS sequence"/>
</dbReference>
<proteinExistence type="predicted"/>
<evidence type="ECO:0000313" key="1">
    <source>
        <dbReference type="EMBL" id="NNH12069.1"/>
    </source>
</evidence>
<evidence type="ECO:0000313" key="2">
    <source>
        <dbReference type="Proteomes" id="UP000542973"/>
    </source>
</evidence>